<dbReference type="Gene3D" id="2.40.50.140">
    <property type="entry name" value="Nucleic acid-binding proteins"/>
    <property type="match status" value="1"/>
</dbReference>
<evidence type="ECO:0000256" key="2">
    <source>
        <dbReference type="ARBA" id="ARBA00022730"/>
    </source>
</evidence>
<evidence type="ECO:0000256" key="6">
    <source>
        <dbReference type="ARBA" id="ARBA00035242"/>
    </source>
</evidence>
<dbReference type="GO" id="GO:0003735">
    <property type="term" value="F:structural constituent of ribosome"/>
    <property type="evidence" value="ECO:0007669"/>
    <property type="project" value="InterPro"/>
</dbReference>
<evidence type="ECO:0000256" key="1">
    <source>
        <dbReference type="ARBA" id="ARBA00005636"/>
    </source>
</evidence>
<gene>
    <name evidence="7 11" type="primary">rplB</name>
    <name evidence="11" type="ORF">F4Y42_21300</name>
</gene>
<evidence type="ECO:0000313" key="11">
    <source>
        <dbReference type="EMBL" id="MXY95985.1"/>
    </source>
</evidence>
<evidence type="ECO:0000259" key="9">
    <source>
        <dbReference type="SMART" id="SM01382"/>
    </source>
</evidence>
<dbReference type="InterPro" id="IPR014726">
    <property type="entry name" value="Ribosomal_uL2_dom3"/>
</dbReference>
<organism evidence="11">
    <name type="scientific">Caldilineaceae bacterium SB0664_bin_27</name>
    <dbReference type="NCBI Taxonomy" id="2605260"/>
    <lineage>
        <taxon>Bacteria</taxon>
        <taxon>Bacillati</taxon>
        <taxon>Chloroflexota</taxon>
        <taxon>Caldilineae</taxon>
        <taxon>Caldilineales</taxon>
        <taxon>Caldilineaceae</taxon>
    </lineage>
</organism>
<evidence type="ECO:0000256" key="5">
    <source>
        <dbReference type="ARBA" id="ARBA00023274"/>
    </source>
</evidence>
<dbReference type="SMART" id="SM01383">
    <property type="entry name" value="Ribosomal_L2"/>
    <property type="match status" value="1"/>
</dbReference>
<dbReference type="NCBIfam" id="TIGR01171">
    <property type="entry name" value="rplB_bact"/>
    <property type="match status" value="1"/>
</dbReference>
<dbReference type="PANTHER" id="PTHR13691">
    <property type="entry name" value="RIBOSOMAL PROTEIN L2"/>
    <property type="match status" value="1"/>
</dbReference>
<dbReference type="InterPro" id="IPR014722">
    <property type="entry name" value="Rib_uL2_dom2"/>
</dbReference>
<feature type="region of interest" description="Disordered" evidence="8">
    <location>
        <begin position="224"/>
        <end position="277"/>
    </location>
</feature>
<dbReference type="AlphaFoldDB" id="A0A6B0Z0J9"/>
<evidence type="ECO:0000256" key="3">
    <source>
        <dbReference type="ARBA" id="ARBA00022884"/>
    </source>
</evidence>
<dbReference type="GO" id="GO:0016740">
    <property type="term" value="F:transferase activity"/>
    <property type="evidence" value="ECO:0007669"/>
    <property type="project" value="InterPro"/>
</dbReference>
<dbReference type="SUPFAM" id="SSF50249">
    <property type="entry name" value="Nucleic acid-binding proteins"/>
    <property type="match status" value="1"/>
</dbReference>
<dbReference type="InterPro" id="IPR012340">
    <property type="entry name" value="NA-bd_OB-fold"/>
</dbReference>
<dbReference type="Pfam" id="PF00181">
    <property type="entry name" value="Ribosomal_L2_N"/>
    <property type="match status" value="1"/>
</dbReference>
<dbReference type="HAMAP" id="MF_01320_B">
    <property type="entry name" value="Ribosomal_uL2_B"/>
    <property type="match status" value="1"/>
</dbReference>
<dbReference type="Pfam" id="PF03947">
    <property type="entry name" value="Ribosomal_L2_C"/>
    <property type="match status" value="1"/>
</dbReference>
<dbReference type="EMBL" id="VXRG01000182">
    <property type="protein sequence ID" value="MXY95985.1"/>
    <property type="molecule type" value="Genomic_DNA"/>
</dbReference>
<comment type="similarity">
    <text evidence="1 7">Belongs to the universal ribosomal protein uL2 family.</text>
</comment>
<dbReference type="GO" id="GO:0015934">
    <property type="term" value="C:large ribosomal subunit"/>
    <property type="evidence" value="ECO:0007669"/>
    <property type="project" value="InterPro"/>
</dbReference>
<feature type="domain" description="Large ribosomal subunit protein uL2 RNA-binding" evidence="10">
    <location>
        <begin position="42"/>
        <end position="118"/>
    </location>
</feature>
<name>A0A6B0Z0J9_9CHLR</name>
<evidence type="ECO:0000259" key="10">
    <source>
        <dbReference type="SMART" id="SM01383"/>
    </source>
</evidence>
<feature type="domain" description="Large ribosomal subunit protein uL2 C-terminal" evidence="9">
    <location>
        <begin position="124"/>
        <end position="253"/>
    </location>
</feature>
<dbReference type="InterPro" id="IPR005880">
    <property type="entry name" value="Ribosomal_uL2_bac/org-type"/>
</dbReference>
<dbReference type="InterPro" id="IPR008991">
    <property type="entry name" value="Translation_prot_SH3-like_sf"/>
</dbReference>
<keyword evidence="3 7" id="KW-0694">RNA-binding</keyword>
<reference evidence="11" key="1">
    <citation type="submission" date="2019-09" db="EMBL/GenBank/DDBJ databases">
        <title>Characterisation of the sponge microbiome using genome-centric metagenomics.</title>
        <authorList>
            <person name="Engelberts J.P."/>
            <person name="Robbins S.J."/>
            <person name="De Goeij J.M."/>
            <person name="Aranda M."/>
            <person name="Bell S.C."/>
            <person name="Webster N.S."/>
        </authorList>
    </citation>
    <scope>NUCLEOTIDE SEQUENCE</scope>
    <source>
        <strain evidence="11">SB0664_bin_27</strain>
    </source>
</reference>
<evidence type="ECO:0000256" key="4">
    <source>
        <dbReference type="ARBA" id="ARBA00022980"/>
    </source>
</evidence>
<comment type="caution">
    <text evidence="11">The sequence shown here is derived from an EMBL/GenBank/DDBJ whole genome shotgun (WGS) entry which is preliminary data.</text>
</comment>
<comment type="subunit">
    <text evidence="7">Part of the 50S ribosomal subunit. Forms a bridge to the 30S subunit in the 70S ribosome.</text>
</comment>
<dbReference type="InterPro" id="IPR022666">
    <property type="entry name" value="Ribosomal_uL2_RNA-bd_dom"/>
</dbReference>
<keyword evidence="4 7" id="KW-0689">Ribosomal protein</keyword>
<dbReference type="SMART" id="SM01382">
    <property type="entry name" value="Ribosomal_L2_C"/>
    <property type="match status" value="1"/>
</dbReference>
<keyword evidence="5 7" id="KW-0687">Ribonucleoprotein</keyword>
<feature type="compositionally biased region" description="Basic residues" evidence="8">
    <location>
        <begin position="257"/>
        <end position="277"/>
    </location>
</feature>
<dbReference type="InterPro" id="IPR022669">
    <property type="entry name" value="Ribosomal_uL2_C"/>
</dbReference>
<dbReference type="PANTHER" id="PTHR13691:SF5">
    <property type="entry name" value="LARGE RIBOSOMAL SUBUNIT PROTEIN UL2M"/>
    <property type="match status" value="1"/>
</dbReference>
<dbReference type="InterPro" id="IPR002171">
    <property type="entry name" value="Ribosomal_uL2"/>
</dbReference>
<protein>
    <recommendedName>
        <fullName evidence="6 7">Large ribosomal subunit protein uL2</fullName>
    </recommendedName>
</protein>
<evidence type="ECO:0000256" key="8">
    <source>
        <dbReference type="SAM" id="MobiDB-lite"/>
    </source>
</evidence>
<proteinExistence type="inferred from homology"/>
<dbReference type="FunFam" id="4.10.950.10:FF:000001">
    <property type="entry name" value="50S ribosomal protein L2"/>
    <property type="match status" value="1"/>
</dbReference>
<keyword evidence="2 7" id="KW-0699">rRNA-binding</keyword>
<evidence type="ECO:0000256" key="7">
    <source>
        <dbReference type="HAMAP-Rule" id="MF_01320"/>
    </source>
</evidence>
<dbReference type="FunFam" id="2.40.50.140:FF:000003">
    <property type="entry name" value="50S ribosomal protein L2"/>
    <property type="match status" value="1"/>
</dbReference>
<dbReference type="GO" id="GO:0019843">
    <property type="term" value="F:rRNA binding"/>
    <property type="evidence" value="ECO:0007669"/>
    <property type="project" value="UniProtKB-UniRule"/>
</dbReference>
<dbReference type="FunFam" id="2.30.30.30:FF:000001">
    <property type="entry name" value="50S ribosomal protein L2"/>
    <property type="match status" value="1"/>
</dbReference>
<dbReference type="SUPFAM" id="SSF50104">
    <property type="entry name" value="Translation proteins SH3-like domain"/>
    <property type="match status" value="1"/>
</dbReference>
<accession>A0A6B0Z0J9</accession>
<comment type="function">
    <text evidence="7">One of the primary rRNA binding proteins. Required for association of the 30S and 50S subunits to form the 70S ribosome, for tRNA binding and peptide bond formation. It has been suggested to have peptidyltransferase activity; this is somewhat controversial. Makes several contacts with the 16S rRNA in the 70S ribosome.</text>
</comment>
<dbReference type="GO" id="GO:0002181">
    <property type="term" value="P:cytoplasmic translation"/>
    <property type="evidence" value="ECO:0007669"/>
    <property type="project" value="TreeGrafter"/>
</dbReference>
<dbReference type="Gene3D" id="4.10.950.10">
    <property type="entry name" value="Ribosomal protein L2, domain 3"/>
    <property type="match status" value="1"/>
</dbReference>
<dbReference type="PIRSF" id="PIRSF002158">
    <property type="entry name" value="Ribosomal_L2"/>
    <property type="match status" value="1"/>
</dbReference>
<dbReference type="Gene3D" id="2.30.30.30">
    <property type="match status" value="1"/>
</dbReference>
<sequence length="277" mass="30549">MPVKIYRPTSPGRRDMSVSTFETITRTKPERSLTVALNRKGGRNSQGRITVRHRGGGHKRRYRIIDFRRERWGAPARVTSIEYDPNRSARIALLSYEDGEKRYIVAPLGVQVGDVLESGPSADIRPGNALPIRNIPPGTQIHNIELYPGRGAQLVRSAGVSAQLVAKEGPRAQVRLPSGEVRYIEMDCLATVGQVSNPDHSNISLGKAGRRRWMGIRPSVRGVAMDPASHPHGGGEGRSPIGMPGPKTPWGQPALGKRTRRNKRTGKYIVRRGGKRR</sequence>